<reference evidence="1" key="1">
    <citation type="submission" date="2019-08" db="EMBL/GenBank/DDBJ databases">
        <title>The improved chromosome-level genome for the pearl oyster Pinctada fucata martensii using PacBio sequencing and Hi-C.</title>
        <authorList>
            <person name="Zheng Z."/>
        </authorList>
    </citation>
    <scope>NUCLEOTIDE SEQUENCE</scope>
    <source>
        <strain evidence="1">ZZ-2019</strain>
        <tissue evidence="1">Adductor muscle</tissue>
    </source>
</reference>
<organism evidence="1 2">
    <name type="scientific">Pinctada imbricata</name>
    <name type="common">Atlantic pearl-oyster</name>
    <name type="synonym">Pinctada martensii</name>
    <dbReference type="NCBI Taxonomy" id="66713"/>
    <lineage>
        <taxon>Eukaryota</taxon>
        <taxon>Metazoa</taxon>
        <taxon>Spiralia</taxon>
        <taxon>Lophotrochozoa</taxon>
        <taxon>Mollusca</taxon>
        <taxon>Bivalvia</taxon>
        <taxon>Autobranchia</taxon>
        <taxon>Pteriomorphia</taxon>
        <taxon>Pterioida</taxon>
        <taxon>Pterioidea</taxon>
        <taxon>Pteriidae</taxon>
        <taxon>Pinctada</taxon>
    </lineage>
</organism>
<evidence type="ECO:0000313" key="2">
    <source>
        <dbReference type="Proteomes" id="UP001186944"/>
    </source>
</evidence>
<evidence type="ECO:0000313" key="1">
    <source>
        <dbReference type="EMBL" id="KAK3091069.1"/>
    </source>
</evidence>
<dbReference type="AlphaFoldDB" id="A0AA88Y1Q2"/>
<comment type="caution">
    <text evidence="1">The sequence shown here is derived from an EMBL/GenBank/DDBJ whole genome shotgun (WGS) entry which is preliminary data.</text>
</comment>
<proteinExistence type="predicted"/>
<dbReference type="EMBL" id="VSWD01000010">
    <property type="protein sequence ID" value="KAK3091069.1"/>
    <property type="molecule type" value="Genomic_DNA"/>
</dbReference>
<dbReference type="Proteomes" id="UP001186944">
    <property type="component" value="Unassembled WGS sequence"/>
</dbReference>
<protein>
    <submittedName>
        <fullName evidence="1">Uncharacterized protein</fullName>
    </submittedName>
</protein>
<accession>A0AA88Y1Q2</accession>
<sequence>MPGDDVAHIHETNPEEIKNRTANINIMLSALKSFTPSLITVCRSIRDGYTPRKHFKLIEKDILETAETCFRNLRVHYDSDLQGGKSGWRYEDTSNFDPY</sequence>
<gene>
    <name evidence="1" type="ORF">FSP39_016892</name>
</gene>
<keyword evidence="2" id="KW-1185">Reference proteome</keyword>
<name>A0AA88Y1Q2_PINIB</name>